<accession>A8SLA2</accession>
<dbReference type="Proteomes" id="UP000003162">
    <property type="component" value="Unassembled WGS sequence"/>
</dbReference>
<proteinExistence type="predicted"/>
<comment type="caution">
    <text evidence="1">The sequence shown here is derived from an EMBL/GenBank/DDBJ whole genome shotgun (WGS) entry which is preliminary data.</text>
</comment>
<reference evidence="1 2" key="1">
    <citation type="submission" date="2007-09" db="EMBL/GenBank/DDBJ databases">
        <title>Draft genome sequence of Peptostreptococcus micros (ATCC 33270).</title>
        <authorList>
            <person name="Sudarsanam P."/>
            <person name="Ley R."/>
            <person name="Guruge J."/>
            <person name="Turnbaugh P.J."/>
            <person name="Mahowald M."/>
            <person name="Liep D."/>
            <person name="Gordon J."/>
        </authorList>
    </citation>
    <scope>NUCLEOTIDE SEQUENCE [LARGE SCALE GENOMIC DNA]</scope>
    <source>
        <strain evidence="1 2">ATCC 33270</strain>
    </source>
</reference>
<organism evidence="1 2">
    <name type="scientific">Parvimonas micra ATCC 33270</name>
    <dbReference type="NCBI Taxonomy" id="411465"/>
    <lineage>
        <taxon>Bacteria</taxon>
        <taxon>Bacillati</taxon>
        <taxon>Bacillota</taxon>
        <taxon>Tissierellia</taxon>
        <taxon>Tissierellales</taxon>
        <taxon>Peptoniphilaceae</taxon>
        <taxon>Parvimonas</taxon>
    </lineage>
</organism>
<dbReference type="EMBL" id="ABEE02000016">
    <property type="protein sequence ID" value="EDP24336.1"/>
    <property type="molecule type" value="Genomic_DNA"/>
</dbReference>
<dbReference type="AlphaFoldDB" id="A8SLA2"/>
<protein>
    <submittedName>
        <fullName evidence="1">Uncharacterized protein</fullName>
    </submittedName>
</protein>
<evidence type="ECO:0000313" key="2">
    <source>
        <dbReference type="Proteomes" id="UP000003162"/>
    </source>
</evidence>
<evidence type="ECO:0000313" key="1">
    <source>
        <dbReference type="EMBL" id="EDP24336.1"/>
    </source>
</evidence>
<name>A8SLA2_9FIRM</name>
<gene>
    <name evidence="1" type="ORF">PEPMIC_00918</name>
</gene>
<reference evidence="1 2" key="2">
    <citation type="submission" date="2007-09" db="EMBL/GenBank/DDBJ databases">
        <authorList>
            <person name="Fulton L."/>
            <person name="Clifton S."/>
            <person name="Fulton B."/>
            <person name="Xu J."/>
            <person name="Minx P."/>
            <person name="Pepin K.H."/>
            <person name="Johnson M."/>
            <person name="Thiruvilangam P."/>
            <person name="Bhonagiri V."/>
            <person name="Nash W.E."/>
            <person name="Mardis E.R."/>
            <person name="Wilson R.K."/>
        </authorList>
    </citation>
    <scope>NUCLEOTIDE SEQUENCE [LARGE SCALE GENOMIC DNA]</scope>
    <source>
        <strain evidence="1 2">ATCC 33270</strain>
    </source>
</reference>
<sequence>MITKKVKSFCKIVDKLNNLWISGYFGFCFVDNFYKNVG</sequence>
<dbReference type="HOGENOM" id="CLU_3331159_0_0_9"/>